<evidence type="ECO:0000259" key="1">
    <source>
        <dbReference type="Pfam" id="PF13304"/>
    </source>
</evidence>
<keyword evidence="3" id="KW-1185">Reference proteome</keyword>
<comment type="caution">
    <text evidence="2">The sequence shown here is derived from an EMBL/GenBank/DDBJ whole genome shotgun (WGS) entry which is preliminary data.</text>
</comment>
<protein>
    <submittedName>
        <fullName evidence="2">AAA family ATPase</fullName>
    </submittedName>
</protein>
<dbReference type="PANTHER" id="PTHR43581">
    <property type="entry name" value="ATP/GTP PHOSPHATASE"/>
    <property type="match status" value="1"/>
</dbReference>
<dbReference type="PANTHER" id="PTHR43581:SF2">
    <property type="entry name" value="EXCINUCLEASE ATPASE SUBUNIT"/>
    <property type="match status" value="1"/>
</dbReference>
<gene>
    <name evidence="2" type="ORF">J1778_08395</name>
</gene>
<dbReference type="Proteomes" id="UP000734343">
    <property type="component" value="Unassembled WGS sequence"/>
</dbReference>
<proteinExistence type="predicted"/>
<dbReference type="InterPro" id="IPR051396">
    <property type="entry name" value="Bact_Antivir_Def_Nuclease"/>
</dbReference>
<reference evidence="2 3" key="1">
    <citation type="submission" date="2021-03" db="EMBL/GenBank/DDBJ databases">
        <title>Five novel Rahnella species.</title>
        <authorList>
            <person name="Brady C."/>
            <person name="Asselin J."/>
            <person name="Beer S."/>
            <person name="Bruberg M.B."/>
            <person name="Crampton B."/>
            <person name="Venter S."/>
            <person name="Arnold D."/>
            <person name="Denman S."/>
        </authorList>
    </citation>
    <scope>NUCLEOTIDE SEQUENCE [LARGE SCALE GENOMIC DNA]</scope>
    <source>
        <strain evidence="2 3">H11b</strain>
    </source>
</reference>
<organism evidence="2 3">
    <name type="scientific">Rahnella bonaserana</name>
    <dbReference type="NCBI Taxonomy" id="2816248"/>
    <lineage>
        <taxon>Bacteria</taxon>
        <taxon>Pseudomonadati</taxon>
        <taxon>Pseudomonadota</taxon>
        <taxon>Gammaproteobacteria</taxon>
        <taxon>Enterobacterales</taxon>
        <taxon>Yersiniaceae</taxon>
        <taxon>Rahnella</taxon>
    </lineage>
</organism>
<sequence length="556" mass="64148">MIVLEDIIFGSEPTFVNNNRKIYLEVLDVTKAKNTFNKKNIFVLKIFMSFNFIAQRNMTYQKEKNKNILTMLLIGDDNTEYKILEILSSGNFSLRDLSSKMNYDHLSQINDEESYRYINTNMSSDTSLTFLSLIKDMGTIYNLKKSTRVIKKYSDKLLFKLLMHNTSSHYAFEHGYKQLKHDDGVIFQMQSPEHLTILNSENKKYKLNFSNPEDIKIPLHVFIGKNGSGKTYLLRRIVKDYLTFGHEVYSRDEVFSRIITLSNTINDECYRPQKISRDKSKTNNYHFVSLTSKKYFNNLFSRGKKLTLQSLMEIIKDRDLTKEGFFKQSELLDRVTQTIIPGFSIGIKTNLAEIKSSSFSNLIDRYKLVNLNGNLDLITGSEIEYILPLGEIVFYKNNDIFELSSGQIAFMSCMFSLISIIESNSLVIIEEPENYLHPSLLTHFINSIINILRDANSVAIISTHSALVLREIPSTQVTILNRNGNVTKFKKPNIETFGADTHQIMIDIFGDLHSNAIFREEISKIAENKSINEILNNYSHLPSELINKIIMEVKSK</sequence>
<feature type="domain" description="ATPase AAA-type core" evidence="1">
    <location>
        <begin position="395"/>
        <end position="469"/>
    </location>
</feature>
<evidence type="ECO:0000313" key="3">
    <source>
        <dbReference type="Proteomes" id="UP000734343"/>
    </source>
</evidence>
<name>A0ABS6LTF1_9GAMM</name>
<evidence type="ECO:0000313" key="2">
    <source>
        <dbReference type="EMBL" id="MBU9855301.1"/>
    </source>
</evidence>
<dbReference type="RefSeq" id="WP_217172783.1">
    <property type="nucleotide sequence ID" value="NZ_JAFMOW010000058.1"/>
</dbReference>
<dbReference type="Pfam" id="PF13304">
    <property type="entry name" value="AAA_21"/>
    <property type="match status" value="1"/>
</dbReference>
<accession>A0ABS6LTF1</accession>
<dbReference type="InterPro" id="IPR003959">
    <property type="entry name" value="ATPase_AAA_core"/>
</dbReference>
<dbReference type="EMBL" id="JAFMOW010000058">
    <property type="protein sequence ID" value="MBU9855301.1"/>
    <property type="molecule type" value="Genomic_DNA"/>
</dbReference>